<dbReference type="InterPro" id="IPR052020">
    <property type="entry name" value="Cyclic_di-GMP/3'3'-cGAMP_PDE"/>
</dbReference>
<organism evidence="5 6">
    <name type="scientific">Limnohabitans curvus</name>
    <dbReference type="NCBI Taxonomy" id="323423"/>
    <lineage>
        <taxon>Bacteria</taxon>
        <taxon>Pseudomonadati</taxon>
        <taxon>Pseudomonadota</taxon>
        <taxon>Betaproteobacteria</taxon>
        <taxon>Burkholderiales</taxon>
        <taxon>Comamonadaceae</taxon>
        <taxon>Limnohabitans</taxon>
    </lineage>
</organism>
<dbReference type="InterPro" id="IPR001789">
    <property type="entry name" value="Sig_transdc_resp-reg_receiver"/>
</dbReference>
<dbReference type="PROSITE" id="PS51831">
    <property type="entry name" value="HD"/>
    <property type="match status" value="1"/>
</dbReference>
<dbReference type="GO" id="GO:0008081">
    <property type="term" value="F:phosphoric diester hydrolase activity"/>
    <property type="evidence" value="ECO:0007669"/>
    <property type="project" value="UniProtKB-ARBA"/>
</dbReference>
<accession>A0A315EPZ6</accession>
<dbReference type="Gene3D" id="3.40.50.2300">
    <property type="match status" value="1"/>
</dbReference>
<gene>
    <name evidence="5" type="ORF">B9Z44_04100</name>
</gene>
<dbReference type="PANTHER" id="PTHR45228">
    <property type="entry name" value="CYCLIC DI-GMP PHOSPHODIESTERASE TM_0186-RELATED"/>
    <property type="match status" value="1"/>
</dbReference>
<evidence type="ECO:0000259" key="2">
    <source>
        <dbReference type="PROSITE" id="PS50110"/>
    </source>
</evidence>
<dbReference type="CDD" id="cd00077">
    <property type="entry name" value="HDc"/>
    <property type="match status" value="1"/>
</dbReference>
<feature type="domain" description="Response regulatory" evidence="2">
    <location>
        <begin position="17"/>
        <end position="132"/>
    </location>
</feature>
<dbReference type="Gene3D" id="1.10.3210.10">
    <property type="entry name" value="Hypothetical protein af1432"/>
    <property type="match status" value="1"/>
</dbReference>
<dbReference type="InterPro" id="IPR037522">
    <property type="entry name" value="HD_GYP_dom"/>
</dbReference>
<evidence type="ECO:0000313" key="5">
    <source>
        <dbReference type="EMBL" id="PUE58845.1"/>
    </source>
</evidence>
<dbReference type="PROSITE" id="PS51832">
    <property type="entry name" value="HD_GYP"/>
    <property type="match status" value="1"/>
</dbReference>
<keyword evidence="1" id="KW-0597">Phosphoprotein</keyword>
<feature type="domain" description="HD" evidence="3">
    <location>
        <begin position="195"/>
        <end position="318"/>
    </location>
</feature>
<evidence type="ECO:0000313" key="6">
    <source>
        <dbReference type="Proteomes" id="UP000251341"/>
    </source>
</evidence>
<keyword evidence="6" id="KW-1185">Reference proteome</keyword>
<dbReference type="InterPro" id="IPR003607">
    <property type="entry name" value="HD/PDEase_dom"/>
</dbReference>
<dbReference type="CDD" id="cd17569">
    <property type="entry name" value="REC_HupR-like"/>
    <property type="match status" value="1"/>
</dbReference>
<dbReference type="Proteomes" id="UP000251341">
    <property type="component" value="Unassembled WGS sequence"/>
</dbReference>
<evidence type="ECO:0000259" key="3">
    <source>
        <dbReference type="PROSITE" id="PS51831"/>
    </source>
</evidence>
<feature type="modified residue" description="4-aspartylphosphate" evidence="1">
    <location>
        <position position="66"/>
    </location>
</feature>
<dbReference type="GO" id="GO:0000160">
    <property type="term" value="P:phosphorelay signal transduction system"/>
    <property type="evidence" value="ECO:0007669"/>
    <property type="project" value="InterPro"/>
</dbReference>
<dbReference type="SUPFAM" id="SSF109604">
    <property type="entry name" value="HD-domain/PDEase-like"/>
    <property type="match status" value="1"/>
</dbReference>
<evidence type="ECO:0000259" key="4">
    <source>
        <dbReference type="PROSITE" id="PS51832"/>
    </source>
</evidence>
<dbReference type="Pfam" id="PF13487">
    <property type="entry name" value="HD_5"/>
    <property type="match status" value="1"/>
</dbReference>
<name>A0A315EPZ6_9BURK</name>
<dbReference type="InterPro" id="IPR006674">
    <property type="entry name" value="HD_domain"/>
</dbReference>
<protein>
    <recommendedName>
        <fullName evidence="7">Two-component system response regulator</fullName>
    </recommendedName>
</protein>
<evidence type="ECO:0008006" key="7">
    <source>
        <dbReference type="Google" id="ProtNLM"/>
    </source>
</evidence>
<reference evidence="5 6" key="1">
    <citation type="submission" date="2017-04" db="EMBL/GenBank/DDBJ databases">
        <title>Unexpected and diverse lifestyles within the genus Limnohabitans.</title>
        <authorList>
            <person name="Kasalicky V."/>
            <person name="Mehrshad M."/>
            <person name="Andrei S.-A."/>
            <person name="Salcher M."/>
            <person name="Kratochvilova H."/>
            <person name="Simek K."/>
            <person name="Ghai R."/>
        </authorList>
    </citation>
    <scope>NUCLEOTIDE SEQUENCE [LARGE SCALE GENOMIC DNA]</scope>
    <source>
        <strain evidence="5 6">MWH-C5</strain>
    </source>
</reference>
<feature type="domain" description="HD-GYP" evidence="4">
    <location>
        <begin position="173"/>
        <end position="359"/>
    </location>
</feature>
<proteinExistence type="predicted"/>
<sequence length="359" mass="39291">MTMTSSSNESFDASQYKVLCVDDEPNILSALRRMLSLEGFEVFTAESGAQALDLLAKEPINVIISDMQMPQMDGTELLEKVRQQWPHTMRLMLTGASDVSGAIDAINQGAIYRYTAKPWNDAELLGTIKSAIAFGTLANEHDRLEALTVAQKESLNEMVDTLESRVQERTQDLRAAYVASIKAFSNILELRRPDLLPHSRRVATLSMKMAKLAGLSDDACQSVYIAGLLHDIGKIGLSDRVLNTKFIELPLADAKVYRTHCLMGETTLNTLDDMKGVAAIIRSHHEYFNGTGFPDALTGNEIPVGARIVAIVEAYEELQSGDYAKAESSPADAVRVILSNKGTLFCPEMTDVFVKALGG</sequence>
<dbReference type="SMART" id="SM00471">
    <property type="entry name" value="HDc"/>
    <property type="match status" value="1"/>
</dbReference>
<dbReference type="PROSITE" id="PS50110">
    <property type="entry name" value="RESPONSE_REGULATORY"/>
    <property type="match status" value="1"/>
</dbReference>
<dbReference type="SMART" id="SM00448">
    <property type="entry name" value="REC"/>
    <property type="match status" value="1"/>
</dbReference>
<dbReference type="PANTHER" id="PTHR45228:SF8">
    <property type="entry name" value="TWO-COMPONENT RESPONSE REGULATOR-RELATED"/>
    <property type="match status" value="1"/>
</dbReference>
<dbReference type="EMBL" id="NESP01000001">
    <property type="protein sequence ID" value="PUE58845.1"/>
    <property type="molecule type" value="Genomic_DNA"/>
</dbReference>
<dbReference type="InterPro" id="IPR011006">
    <property type="entry name" value="CheY-like_superfamily"/>
</dbReference>
<dbReference type="AlphaFoldDB" id="A0A315EPZ6"/>
<dbReference type="Pfam" id="PF00072">
    <property type="entry name" value="Response_reg"/>
    <property type="match status" value="1"/>
</dbReference>
<comment type="caution">
    <text evidence="5">The sequence shown here is derived from an EMBL/GenBank/DDBJ whole genome shotgun (WGS) entry which is preliminary data.</text>
</comment>
<evidence type="ECO:0000256" key="1">
    <source>
        <dbReference type="PROSITE-ProRule" id="PRU00169"/>
    </source>
</evidence>
<dbReference type="SUPFAM" id="SSF52172">
    <property type="entry name" value="CheY-like"/>
    <property type="match status" value="1"/>
</dbReference>